<dbReference type="InterPro" id="IPR016667">
    <property type="entry name" value="Caps_polysacc_synth_CpsB/CapC"/>
</dbReference>
<evidence type="ECO:0000256" key="4">
    <source>
        <dbReference type="ARBA" id="ARBA00051722"/>
    </source>
</evidence>
<dbReference type="SUPFAM" id="SSF89550">
    <property type="entry name" value="PHP domain-like"/>
    <property type="match status" value="1"/>
</dbReference>
<reference evidence="6" key="1">
    <citation type="journal article" date="2022" name="Int. J. Syst. Evol. Microbiol.">
        <title>Apilactobacillus apisilvae sp. nov., Nicolia spurrieriana gen. nov. sp. nov., Bombilactobacillus folatiphilus sp. nov. and Bombilactobacillus thymidiniphilus sp. nov., four new lactic acid bacterial isolates from stingless bees Tetragonula carbonaria and Austroplebeia australis.</title>
        <authorList>
            <person name="Oliphant S.A."/>
            <person name="Watson-Haigh N.S."/>
            <person name="Sumby K.M."/>
            <person name="Gardner J."/>
            <person name="Groom S."/>
            <person name="Jiranek V."/>
        </authorList>
    </citation>
    <scope>NUCLEOTIDE SEQUENCE</scope>
    <source>
        <strain evidence="6">SG4_D2</strain>
    </source>
</reference>
<accession>A0ABY4P7Z8</accession>
<dbReference type="Pfam" id="PF19567">
    <property type="entry name" value="CpsB_CapC"/>
    <property type="match status" value="1"/>
</dbReference>
<keyword evidence="7" id="KW-1185">Reference proteome</keyword>
<dbReference type="EC" id="3.1.3.48" evidence="5"/>
<name>A0ABY4P7Z8_9LACO</name>
<dbReference type="Proteomes" id="UP000831495">
    <property type="component" value="Chromosome"/>
</dbReference>
<dbReference type="PANTHER" id="PTHR39181">
    <property type="entry name" value="TYROSINE-PROTEIN PHOSPHATASE YWQE"/>
    <property type="match status" value="1"/>
</dbReference>
<evidence type="ECO:0000313" key="6">
    <source>
        <dbReference type="EMBL" id="UQS81720.1"/>
    </source>
</evidence>
<proteinExistence type="inferred from homology"/>
<dbReference type="InterPro" id="IPR016195">
    <property type="entry name" value="Pol/histidinol_Pase-like"/>
</dbReference>
<protein>
    <recommendedName>
        <fullName evidence="5">Tyrosine-protein phosphatase</fullName>
        <ecNumber evidence="5">3.1.3.48</ecNumber>
    </recommendedName>
</protein>
<evidence type="ECO:0000256" key="3">
    <source>
        <dbReference type="ARBA" id="ARBA00022912"/>
    </source>
</evidence>
<evidence type="ECO:0000256" key="2">
    <source>
        <dbReference type="ARBA" id="ARBA00022801"/>
    </source>
</evidence>
<dbReference type="Gene3D" id="3.20.20.140">
    <property type="entry name" value="Metal-dependent hydrolases"/>
    <property type="match status" value="1"/>
</dbReference>
<dbReference type="EMBL" id="CP093366">
    <property type="protein sequence ID" value="UQS81720.1"/>
    <property type="molecule type" value="Genomic_DNA"/>
</dbReference>
<evidence type="ECO:0000256" key="1">
    <source>
        <dbReference type="ARBA" id="ARBA00005750"/>
    </source>
</evidence>
<keyword evidence="3 5" id="KW-0904">Protein phosphatase</keyword>
<gene>
    <name evidence="6" type="ORF">MOO45_05830</name>
</gene>
<evidence type="ECO:0000256" key="5">
    <source>
        <dbReference type="PIRNR" id="PIRNR016557"/>
    </source>
</evidence>
<comment type="similarity">
    <text evidence="1 5">Belongs to the metallo-dependent hydrolases superfamily. CpsB/CapC family.</text>
</comment>
<sequence>MTGLVDLHCHLLPHLDDGPDSVADSLALARVAVQQGITQIVCTPHDNHYFHNSREQVTTIVTAFQQYLTQQQINLELLPGQELYLDAETLTKLAQDQLSFIDPQKHYLLIEFPEMEVPNYALEVISELIARQITPIIVHPERNGSLIKNPNELFELLSWGCLAQVSAGSLLGKFGLKVKKTGWWMLKRHAIQFVASDAHGIQKRTFCLREAYQKIARRMGEAQVAQLQSAAQKVINGQQILL</sequence>
<organism evidence="6 7">
    <name type="scientific">Bombilactobacillus folatiphilus</name>
    <dbReference type="NCBI Taxonomy" id="2923362"/>
    <lineage>
        <taxon>Bacteria</taxon>
        <taxon>Bacillati</taxon>
        <taxon>Bacillota</taxon>
        <taxon>Bacilli</taxon>
        <taxon>Lactobacillales</taxon>
        <taxon>Lactobacillaceae</taxon>
        <taxon>Bombilactobacillus</taxon>
    </lineage>
</organism>
<dbReference type="RefSeq" id="WP_249513988.1">
    <property type="nucleotide sequence ID" value="NZ_CP093366.1"/>
</dbReference>
<dbReference type="PANTHER" id="PTHR39181:SF1">
    <property type="entry name" value="TYROSINE-PROTEIN PHOSPHATASE YWQE"/>
    <property type="match status" value="1"/>
</dbReference>
<keyword evidence="2 5" id="KW-0378">Hydrolase</keyword>
<dbReference type="PIRSF" id="PIRSF016557">
    <property type="entry name" value="Caps_synth_CpsB"/>
    <property type="match status" value="1"/>
</dbReference>
<evidence type="ECO:0000313" key="7">
    <source>
        <dbReference type="Proteomes" id="UP000831495"/>
    </source>
</evidence>
<comment type="catalytic activity">
    <reaction evidence="4 5">
        <text>O-phospho-L-tyrosyl-[protein] + H2O = L-tyrosyl-[protein] + phosphate</text>
        <dbReference type="Rhea" id="RHEA:10684"/>
        <dbReference type="Rhea" id="RHEA-COMP:10136"/>
        <dbReference type="Rhea" id="RHEA-COMP:20101"/>
        <dbReference type="ChEBI" id="CHEBI:15377"/>
        <dbReference type="ChEBI" id="CHEBI:43474"/>
        <dbReference type="ChEBI" id="CHEBI:46858"/>
        <dbReference type="ChEBI" id="CHEBI:61978"/>
        <dbReference type="EC" id="3.1.3.48"/>
    </reaction>
</comment>